<evidence type="ECO:0000313" key="2">
    <source>
        <dbReference type="Proteomes" id="UP000534783"/>
    </source>
</evidence>
<comment type="caution">
    <text evidence="1">The sequence shown here is derived from an EMBL/GenBank/DDBJ whole genome shotgun (WGS) entry which is preliminary data.</text>
</comment>
<accession>A0A7X6DUW7</accession>
<dbReference type="RefSeq" id="WP_168063587.1">
    <property type="nucleotide sequence ID" value="NZ_VTOW01000009.1"/>
</dbReference>
<organism evidence="1 2">
    <name type="scientific">Candidatus Manganitrophus noduliformans</name>
    <dbReference type="NCBI Taxonomy" id="2606439"/>
    <lineage>
        <taxon>Bacteria</taxon>
        <taxon>Pseudomonadati</taxon>
        <taxon>Nitrospirota</taxon>
        <taxon>Nitrospiria</taxon>
        <taxon>Candidatus Troglogloeales</taxon>
        <taxon>Candidatus Manganitrophaceae</taxon>
        <taxon>Candidatus Manganitrophus</taxon>
    </lineage>
</organism>
<proteinExistence type="predicted"/>
<protein>
    <recommendedName>
        <fullName evidence="3">DUF2191 domain-containing protein</fullName>
    </recommendedName>
</protein>
<evidence type="ECO:0000313" key="1">
    <source>
        <dbReference type="EMBL" id="NKE73624.1"/>
    </source>
</evidence>
<name>A0A7X6DUW7_9BACT</name>
<sequence>MSSPVMRHKHLKLDQKKIDIAKRYFGVKSEQEAIDKALSLLVEEEEIIRTMKPLKGRLKGDDRKWPYL</sequence>
<keyword evidence="2" id="KW-1185">Reference proteome</keyword>
<dbReference type="Proteomes" id="UP000534783">
    <property type="component" value="Unassembled WGS sequence"/>
</dbReference>
<dbReference type="AlphaFoldDB" id="A0A7X6DUW7"/>
<dbReference type="EMBL" id="VTOW01000009">
    <property type="protein sequence ID" value="NKE73624.1"/>
    <property type="molecule type" value="Genomic_DNA"/>
</dbReference>
<reference evidence="1 2" key="1">
    <citation type="journal article" date="2020" name="Nature">
        <title>Bacterial chemolithoautotrophy via manganese oxidation.</title>
        <authorList>
            <person name="Yu H."/>
            <person name="Leadbetter J.R."/>
        </authorList>
    </citation>
    <scope>NUCLEOTIDE SEQUENCE [LARGE SCALE GENOMIC DNA]</scope>
    <source>
        <strain evidence="1 2">Mn-1</strain>
    </source>
</reference>
<gene>
    <name evidence="1" type="ORF">MNODULE_22970</name>
</gene>
<evidence type="ECO:0008006" key="3">
    <source>
        <dbReference type="Google" id="ProtNLM"/>
    </source>
</evidence>